<keyword evidence="1" id="KW-0472">Membrane</keyword>
<protein>
    <submittedName>
        <fullName evidence="2">Uncharacterized protein</fullName>
    </submittedName>
</protein>
<evidence type="ECO:0000313" key="3">
    <source>
        <dbReference type="Proteomes" id="UP000178235"/>
    </source>
</evidence>
<proteinExistence type="predicted"/>
<dbReference type="Proteomes" id="UP000178235">
    <property type="component" value="Unassembled WGS sequence"/>
</dbReference>
<accession>A0A1F6VFA1</accession>
<gene>
    <name evidence="2" type="ORF">A2738_02270</name>
</gene>
<keyword evidence="1" id="KW-0812">Transmembrane</keyword>
<comment type="caution">
    <text evidence="2">The sequence shown here is derived from an EMBL/GenBank/DDBJ whole genome shotgun (WGS) entry which is preliminary data.</text>
</comment>
<dbReference type="AlphaFoldDB" id="A0A1F6VFA1"/>
<feature type="transmembrane region" description="Helical" evidence="1">
    <location>
        <begin position="6"/>
        <end position="25"/>
    </location>
</feature>
<name>A0A1F6VFA1_9BACT</name>
<evidence type="ECO:0000313" key="2">
    <source>
        <dbReference type="EMBL" id="OGI68265.1"/>
    </source>
</evidence>
<reference evidence="2 3" key="1">
    <citation type="journal article" date="2016" name="Nat. Commun.">
        <title>Thousands of microbial genomes shed light on interconnected biogeochemical processes in an aquifer system.</title>
        <authorList>
            <person name="Anantharaman K."/>
            <person name="Brown C.T."/>
            <person name="Hug L.A."/>
            <person name="Sharon I."/>
            <person name="Castelle C.J."/>
            <person name="Probst A.J."/>
            <person name="Thomas B.C."/>
            <person name="Singh A."/>
            <person name="Wilkins M.J."/>
            <person name="Karaoz U."/>
            <person name="Brodie E.L."/>
            <person name="Williams K.H."/>
            <person name="Hubbard S.S."/>
            <person name="Banfield J.F."/>
        </authorList>
    </citation>
    <scope>NUCLEOTIDE SEQUENCE [LARGE SCALE GENOMIC DNA]</scope>
</reference>
<evidence type="ECO:0000256" key="1">
    <source>
        <dbReference type="SAM" id="Phobius"/>
    </source>
</evidence>
<keyword evidence="1" id="KW-1133">Transmembrane helix</keyword>
<dbReference type="EMBL" id="MFTS01000004">
    <property type="protein sequence ID" value="OGI68265.1"/>
    <property type="molecule type" value="Genomic_DNA"/>
</dbReference>
<organism evidence="2 3">
    <name type="scientific">Candidatus Nomurabacteria bacterium RIFCSPHIGHO2_01_FULL_42_15</name>
    <dbReference type="NCBI Taxonomy" id="1801742"/>
    <lineage>
        <taxon>Bacteria</taxon>
        <taxon>Candidatus Nomuraibacteriota</taxon>
    </lineage>
</organism>
<sequence>MPKMKNILIFIAIAAIFVAIYFFYIRKSSDSDKNLVSAPATTALPAAGSPATGVADSKIAQEFLNLLLSVKNIKLDDSIFSDEAFVSLHDSSITLTPDGNEGRVNPFAPIGTDAVTADNPPSN</sequence>